<protein>
    <submittedName>
        <fullName evidence="2">Uncharacterized protein</fullName>
    </submittedName>
</protein>
<evidence type="ECO:0000313" key="3">
    <source>
        <dbReference type="Proteomes" id="UP000026960"/>
    </source>
</evidence>
<evidence type="ECO:0000256" key="1">
    <source>
        <dbReference type="SAM" id="MobiDB-lite"/>
    </source>
</evidence>
<reference evidence="2" key="2">
    <citation type="submission" date="2015-03" db="UniProtKB">
        <authorList>
            <consortium name="EnsemblPlants"/>
        </authorList>
    </citation>
    <scope>IDENTIFICATION</scope>
</reference>
<sequence length="165" mass="17595">MARTTPAVTEARENPGEVCGRWSTPGQGGRGGGGALGRRGSWWERGDEAHMRLPVEVDGLFQAPALLLYGYKVIAAGVRLHLHCCCAARRSQGRSRKEMRLVRGARARQRGPSASPDGNQWPPPSLALLPHGGDVRLRLHCCCGGEIGGRQGRGAERGGGVAPMR</sequence>
<evidence type="ECO:0000313" key="2">
    <source>
        <dbReference type="EnsemblPlants" id="OBART03G16070.1"/>
    </source>
</evidence>
<dbReference type="EnsemblPlants" id="OBART03G16070.1">
    <property type="protein sequence ID" value="OBART03G16070.1"/>
    <property type="gene ID" value="OBART03G16070"/>
</dbReference>
<keyword evidence="3" id="KW-1185">Reference proteome</keyword>
<organism evidence="2">
    <name type="scientific">Oryza barthii</name>
    <dbReference type="NCBI Taxonomy" id="65489"/>
    <lineage>
        <taxon>Eukaryota</taxon>
        <taxon>Viridiplantae</taxon>
        <taxon>Streptophyta</taxon>
        <taxon>Embryophyta</taxon>
        <taxon>Tracheophyta</taxon>
        <taxon>Spermatophyta</taxon>
        <taxon>Magnoliopsida</taxon>
        <taxon>Liliopsida</taxon>
        <taxon>Poales</taxon>
        <taxon>Poaceae</taxon>
        <taxon>BOP clade</taxon>
        <taxon>Oryzoideae</taxon>
        <taxon>Oryzeae</taxon>
        <taxon>Oryzinae</taxon>
        <taxon>Oryza</taxon>
    </lineage>
</organism>
<name>A0A0D3FI19_9ORYZ</name>
<proteinExistence type="predicted"/>
<feature type="region of interest" description="Disordered" evidence="1">
    <location>
        <begin position="97"/>
        <end position="123"/>
    </location>
</feature>
<accession>A0A0D3FI19</accession>
<dbReference type="HOGENOM" id="CLU_137036_0_0_1"/>
<dbReference type="PaxDb" id="65489-OBART03G16070.1"/>
<dbReference type="Gramene" id="OBART03G16070.1">
    <property type="protein sequence ID" value="OBART03G16070.1"/>
    <property type="gene ID" value="OBART03G16070"/>
</dbReference>
<reference evidence="2" key="1">
    <citation type="journal article" date="2009" name="Rice">
        <title>De Novo Next Generation Sequencing of Plant Genomes.</title>
        <authorList>
            <person name="Rounsley S."/>
            <person name="Marri P.R."/>
            <person name="Yu Y."/>
            <person name="He R."/>
            <person name="Sisneros N."/>
            <person name="Goicoechea J.L."/>
            <person name="Lee S.J."/>
            <person name="Angelova A."/>
            <person name="Kudrna D."/>
            <person name="Luo M."/>
            <person name="Affourtit J."/>
            <person name="Desany B."/>
            <person name="Knight J."/>
            <person name="Niazi F."/>
            <person name="Egholm M."/>
            <person name="Wing R.A."/>
        </authorList>
    </citation>
    <scope>NUCLEOTIDE SEQUENCE [LARGE SCALE GENOMIC DNA]</scope>
    <source>
        <strain evidence="2">cv. IRGC 105608</strain>
    </source>
</reference>
<dbReference type="Proteomes" id="UP000026960">
    <property type="component" value="Chromosome 3"/>
</dbReference>
<dbReference type="AlphaFoldDB" id="A0A0D3FI19"/>